<reference evidence="1" key="1">
    <citation type="submission" date="2021-01" db="EMBL/GenBank/DDBJ databases">
        <authorList>
            <person name="Corre E."/>
            <person name="Pelletier E."/>
            <person name="Niang G."/>
            <person name="Scheremetjew M."/>
            <person name="Finn R."/>
            <person name="Kale V."/>
            <person name="Holt S."/>
            <person name="Cochrane G."/>
            <person name="Meng A."/>
            <person name="Brown T."/>
            <person name="Cohen L."/>
        </authorList>
    </citation>
    <scope>NUCLEOTIDE SEQUENCE</scope>
    <source>
        <strain evidence="1">RCC856</strain>
    </source>
</reference>
<protein>
    <submittedName>
        <fullName evidence="1">Uncharacterized protein</fullName>
    </submittedName>
</protein>
<name>A0A7S2Z2J9_9CHLO</name>
<organism evidence="1">
    <name type="scientific">Chloropicon laureae</name>
    <dbReference type="NCBI Taxonomy" id="464258"/>
    <lineage>
        <taxon>Eukaryota</taxon>
        <taxon>Viridiplantae</taxon>
        <taxon>Chlorophyta</taxon>
        <taxon>Chloropicophyceae</taxon>
        <taxon>Chloropicales</taxon>
        <taxon>Chloropicaceae</taxon>
        <taxon>Chloropicon</taxon>
    </lineage>
</organism>
<proteinExistence type="predicted"/>
<dbReference type="EMBL" id="HBHU01006011">
    <property type="protein sequence ID" value="CAE0018087.1"/>
    <property type="molecule type" value="Transcribed_RNA"/>
</dbReference>
<dbReference type="AlphaFoldDB" id="A0A7S2Z2J9"/>
<evidence type="ECO:0000313" key="1">
    <source>
        <dbReference type="EMBL" id="CAE0018087.1"/>
    </source>
</evidence>
<gene>
    <name evidence="1" type="ORF">CLAU1311_LOCUS3889</name>
</gene>
<sequence length="125" mass="14217">MSSKRLDATESSKSWLWWWQSADGEKAKRVNKKCKLDYSAFVNCKRAYGGDGNGKACDALRNQVLHCYSKSYCSEIATAYERCYHLAVNRGRLLANMATREKACSEQIKQMEKCLKRARALPPLA</sequence>
<accession>A0A7S2Z2J9</accession>